<feature type="compositionally biased region" description="Polar residues" evidence="5">
    <location>
        <begin position="722"/>
        <end position="733"/>
    </location>
</feature>
<dbReference type="VEuPathDB" id="FungiDB:BD410DRAFT_758724"/>
<protein>
    <recommendedName>
        <fullName evidence="3">Pre-rRNA-processing protein RIX1</fullName>
    </recommendedName>
</protein>
<proteinExistence type="inferred from homology"/>
<dbReference type="PANTHER" id="PTHR34105:SF1">
    <property type="entry name" value="PROLINE-, GLUTAMIC ACID- AND LEUCINE-RICH PROTEIN 1"/>
    <property type="match status" value="1"/>
</dbReference>
<feature type="domain" description="Pre-rRNA-processing protein RIX1 N-terminal" evidence="6">
    <location>
        <begin position="15"/>
        <end position="184"/>
    </location>
</feature>
<reference evidence="7 8" key="1">
    <citation type="submission" date="2018-06" db="EMBL/GenBank/DDBJ databases">
        <title>A transcriptomic atlas of mushroom development highlights an independent origin of complex multicellularity.</title>
        <authorList>
            <consortium name="DOE Joint Genome Institute"/>
            <person name="Krizsan K."/>
            <person name="Almasi E."/>
            <person name="Merenyi Z."/>
            <person name="Sahu N."/>
            <person name="Viragh M."/>
            <person name="Koszo T."/>
            <person name="Mondo S."/>
            <person name="Kiss B."/>
            <person name="Balint B."/>
            <person name="Kues U."/>
            <person name="Barry K."/>
            <person name="Hegedus J.C."/>
            <person name="Henrissat B."/>
            <person name="Johnson J."/>
            <person name="Lipzen A."/>
            <person name="Ohm R."/>
            <person name="Nagy I."/>
            <person name="Pangilinan J."/>
            <person name="Yan J."/>
            <person name="Xiong Y."/>
            <person name="Grigoriev I.V."/>
            <person name="Hibbett D.S."/>
            <person name="Nagy L.G."/>
        </authorList>
    </citation>
    <scope>NUCLEOTIDE SEQUENCE [LARGE SCALE GENOMIC DNA]</scope>
    <source>
        <strain evidence="7 8">SZMC22713</strain>
    </source>
</reference>
<dbReference type="Pfam" id="PF08167">
    <property type="entry name" value="RIX1"/>
    <property type="match status" value="1"/>
</dbReference>
<dbReference type="Proteomes" id="UP000294933">
    <property type="component" value="Unassembled WGS sequence"/>
</dbReference>
<comment type="subcellular location">
    <subcellularLocation>
        <location evidence="1">Nucleus</location>
    </subcellularLocation>
</comment>
<evidence type="ECO:0000256" key="2">
    <source>
        <dbReference type="ARBA" id="ARBA00010511"/>
    </source>
</evidence>
<dbReference type="STRING" id="50990.A0A4R5XF05"/>
<evidence type="ECO:0000256" key="4">
    <source>
        <dbReference type="ARBA" id="ARBA00023242"/>
    </source>
</evidence>
<dbReference type="InterPro" id="IPR016024">
    <property type="entry name" value="ARM-type_fold"/>
</dbReference>
<dbReference type="EMBL" id="ML170156">
    <property type="protein sequence ID" value="TDL29691.1"/>
    <property type="molecule type" value="Genomic_DNA"/>
</dbReference>
<keyword evidence="8" id="KW-1185">Reference proteome</keyword>
<evidence type="ECO:0000313" key="8">
    <source>
        <dbReference type="Proteomes" id="UP000294933"/>
    </source>
</evidence>
<name>A0A4R5XF05_9AGAM</name>
<feature type="region of interest" description="Disordered" evidence="5">
    <location>
        <begin position="711"/>
        <end position="756"/>
    </location>
</feature>
<evidence type="ECO:0000259" key="6">
    <source>
        <dbReference type="Pfam" id="PF08167"/>
    </source>
</evidence>
<feature type="region of interest" description="Disordered" evidence="5">
    <location>
        <begin position="600"/>
        <end position="620"/>
    </location>
</feature>
<evidence type="ECO:0000256" key="5">
    <source>
        <dbReference type="SAM" id="MobiDB-lite"/>
    </source>
</evidence>
<dbReference type="InterPro" id="IPR012583">
    <property type="entry name" value="RIX1_N"/>
</dbReference>
<organism evidence="7 8">
    <name type="scientific">Rickenella mellea</name>
    <dbReference type="NCBI Taxonomy" id="50990"/>
    <lineage>
        <taxon>Eukaryota</taxon>
        <taxon>Fungi</taxon>
        <taxon>Dikarya</taxon>
        <taxon>Basidiomycota</taxon>
        <taxon>Agaricomycotina</taxon>
        <taxon>Agaricomycetes</taxon>
        <taxon>Hymenochaetales</taxon>
        <taxon>Rickenellaceae</taxon>
        <taxon>Rickenella</taxon>
    </lineage>
</organism>
<evidence type="ECO:0000313" key="7">
    <source>
        <dbReference type="EMBL" id="TDL29691.1"/>
    </source>
</evidence>
<dbReference type="PANTHER" id="PTHR34105">
    <property type="entry name" value="PROLINE-, GLUTAMIC ACID- AND LEUCINE-RICH PROTEIN 1"/>
    <property type="match status" value="1"/>
</dbReference>
<dbReference type="GO" id="GO:0005634">
    <property type="term" value="C:nucleus"/>
    <property type="evidence" value="ECO:0007669"/>
    <property type="project" value="UniProtKB-SubCell"/>
</dbReference>
<evidence type="ECO:0000256" key="1">
    <source>
        <dbReference type="ARBA" id="ARBA00004123"/>
    </source>
</evidence>
<gene>
    <name evidence="7" type="ORF">BD410DRAFT_758724</name>
</gene>
<keyword evidence="4" id="KW-0539">Nucleus</keyword>
<evidence type="ECO:0000256" key="3">
    <source>
        <dbReference type="ARBA" id="ARBA00021502"/>
    </source>
</evidence>
<comment type="similarity">
    <text evidence="2">Belongs to the RIX1/PELP1 family.</text>
</comment>
<dbReference type="GO" id="GO:0006364">
    <property type="term" value="P:rRNA processing"/>
    <property type="evidence" value="ECO:0007669"/>
    <property type="project" value="TreeGrafter"/>
</dbReference>
<accession>A0A4R5XF05</accession>
<dbReference type="SUPFAM" id="SSF48371">
    <property type="entry name" value="ARM repeat"/>
    <property type="match status" value="1"/>
</dbReference>
<dbReference type="OrthoDB" id="20900at2759"/>
<dbReference type="AlphaFoldDB" id="A0A4R5XF05"/>
<sequence length="756" mass="82707">MDCLAHILQVHFASDESAVANLPFVLSLLRKETFSNSPNLTKWSTRVNSLIQSKDPGARWAGLCVALESARLRREFLMEGAQGWITAALPMLSRVERLAVWTAAIKLLAFIFVSTLGVPEFQRQLAIPNIPKFSLAIVTLVQKNNDQDLKILVMDTLTVLVPLFPNLHRALLPSISNLALQSLDGLHPTATPISVLQSASRLNACLHHTGGKVGSSTLWRKSVNEAIAFCWSALAALRTTYPQKGQVLTPNDSDVDALVAVPLKLDRLRCGITFLLELLRTTAPRPVLVPVAAVVSLAVAMLRSAPDEDAGGNFDRSLRAAEASVVPHILSDACDLLQNVIECVRYRITPHLSQILSLITYHLEQHRTVPQCLPFIRLLQSLLASTYPSHNPLLMGRLVKVILPSLSIFLQKHGETRQDVVNGEEQLKSQKGKKRARQYEGDEVFRAPPGLLCTHDEGELILLSIDALRSLLDTPNLAPYLHSIVSRVALSLLLTLPNIPSIVGVEPGLKHAILVMIRSLCVDVTIGTSTVLSNSLPLVVEPLTLGTLYDPQDKQNQRFMDIMLHPRLPPILRTIPPLDVVTLTQTDASQEEKTAMNSLGFANPNLNSKEPSTDVDVPSKTTNEDELMATRNASQNMSLTGQMTSSPNDVTKIHGNPIISSVMPDHSLHTEPGVSWSEPMQVDHTVAQQPASLEYPEPKMTDSLSTNKSIHEVDEPIYGISGTASLPQSTSGYSGEVNVDDEDIPPINMESDTDEE</sequence>